<dbReference type="Gene3D" id="3.30.300.30">
    <property type="match status" value="1"/>
</dbReference>
<accession>A0A9N9YVI6</accession>
<evidence type="ECO:0000256" key="10">
    <source>
        <dbReference type="PROSITE-ProRule" id="PRU01363"/>
    </source>
</evidence>
<evidence type="ECO:0000256" key="5">
    <source>
        <dbReference type="ARBA" id="ARBA00022679"/>
    </source>
</evidence>
<dbReference type="CDD" id="cd19532">
    <property type="entry name" value="C_PKS-NRPS"/>
    <property type="match status" value="1"/>
</dbReference>
<dbReference type="SUPFAM" id="SSF53901">
    <property type="entry name" value="Thiolase-like"/>
    <property type="match status" value="1"/>
</dbReference>
<keyword evidence="7" id="KW-0560">Oxidoreductase</keyword>
<dbReference type="GO" id="GO:0008168">
    <property type="term" value="F:methyltransferase activity"/>
    <property type="evidence" value="ECO:0007669"/>
    <property type="project" value="UniProtKB-KW"/>
</dbReference>
<dbReference type="NCBIfam" id="TIGR01733">
    <property type="entry name" value="AA-adenyl-dom"/>
    <property type="match status" value="1"/>
</dbReference>
<evidence type="ECO:0000259" key="13">
    <source>
        <dbReference type="PROSITE" id="PS52004"/>
    </source>
</evidence>
<dbReference type="PROSITE" id="PS00455">
    <property type="entry name" value="AMP_BINDING"/>
    <property type="match status" value="1"/>
</dbReference>
<dbReference type="InterPro" id="IPR029063">
    <property type="entry name" value="SAM-dependent_MTases_sf"/>
</dbReference>
<keyword evidence="4" id="KW-0489">Methyltransferase</keyword>
<keyword evidence="8" id="KW-0511">Multifunctional enzyme</keyword>
<dbReference type="InterPro" id="IPR001227">
    <property type="entry name" value="Ac_transferase_dom_sf"/>
</dbReference>
<dbReference type="InterPro" id="IPR014031">
    <property type="entry name" value="Ketoacyl_synth_C"/>
</dbReference>
<reference evidence="15" key="1">
    <citation type="submission" date="2021-10" db="EMBL/GenBank/DDBJ databases">
        <authorList>
            <person name="Piombo E."/>
        </authorList>
    </citation>
    <scope>NUCLEOTIDE SEQUENCE</scope>
</reference>
<dbReference type="SUPFAM" id="SSF55048">
    <property type="entry name" value="Probable ACP-binding domain of malonyl-CoA ACP transacylase"/>
    <property type="match status" value="1"/>
</dbReference>
<feature type="active site" description="Proton acceptor; for dehydratase activity" evidence="10">
    <location>
        <position position="996"/>
    </location>
</feature>
<dbReference type="Pfam" id="PF07993">
    <property type="entry name" value="NAD_binding_4"/>
    <property type="match status" value="1"/>
</dbReference>
<dbReference type="SUPFAM" id="SSF47336">
    <property type="entry name" value="ACP-like"/>
    <property type="match status" value="2"/>
</dbReference>
<evidence type="ECO:0000256" key="11">
    <source>
        <dbReference type="SAM" id="MobiDB-lite"/>
    </source>
</evidence>
<dbReference type="EMBL" id="CABFNQ020000760">
    <property type="protein sequence ID" value="CAH0038987.1"/>
    <property type="molecule type" value="Genomic_DNA"/>
</dbReference>
<dbReference type="PANTHER" id="PTHR43775">
    <property type="entry name" value="FATTY ACID SYNTHASE"/>
    <property type="match status" value="1"/>
</dbReference>
<evidence type="ECO:0000256" key="3">
    <source>
        <dbReference type="ARBA" id="ARBA00022598"/>
    </source>
</evidence>
<comment type="caution">
    <text evidence="15">The sequence shown here is derived from an EMBL/GenBank/DDBJ whole genome shotgun (WGS) entry which is preliminary data.</text>
</comment>
<dbReference type="InterPro" id="IPR036291">
    <property type="entry name" value="NAD(P)-bd_dom_sf"/>
</dbReference>
<dbReference type="Gene3D" id="3.40.366.10">
    <property type="entry name" value="Malonyl-Coenzyme A Acyl Carrier Protein, domain 2"/>
    <property type="match status" value="1"/>
</dbReference>
<feature type="domain" description="PKS/mFAS DH" evidence="14">
    <location>
        <begin position="964"/>
        <end position="1265"/>
    </location>
</feature>
<dbReference type="PANTHER" id="PTHR43775:SF20">
    <property type="entry name" value="HYBRID PKS-NRPS SYNTHETASE APDA"/>
    <property type="match status" value="1"/>
</dbReference>
<dbReference type="GO" id="GO:0031177">
    <property type="term" value="F:phosphopantetheine binding"/>
    <property type="evidence" value="ECO:0007669"/>
    <property type="project" value="InterPro"/>
</dbReference>
<dbReference type="InterPro" id="IPR016035">
    <property type="entry name" value="Acyl_Trfase/lysoPLipase"/>
</dbReference>
<dbReference type="PROSITE" id="PS00606">
    <property type="entry name" value="KS3_1"/>
    <property type="match status" value="1"/>
</dbReference>
<dbReference type="Pfam" id="PF00698">
    <property type="entry name" value="Acyl_transf_1"/>
    <property type="match status" value="1"/>
</dbReference>
<dbReference type="SMART" id="SM00825">
    <property type="entry name" value="PKS_KS"/>
    <property type="match status" value="1"/>
</dbReference>
<keyword evidence="5" id="KW-0808">Transferase</keyword>
<dbReference type="InterPro" id="IPR049551">
    <property type="entry name" value="PKS_DH_C"/>
</dbReference>
<keyword evidence="6" id="KW-0677">Repeat</keyword>
<dbReference type="InterPro" id="IPR020807">
    <property type="entry name" value="PKS_DH"/>
</dbReference>
<dbReference type="InterPro" id="IPR009081">
    <property type="entry name" value="PP-bd_ACP"/>
</dbReference>
<dbReference type="PROSITE" id="PS00012">
    <property type="entry name" value="PHOSPHOPANTETHEINE"/>
    <property type="match status" value="1"/>
</dbReference>
<feature type="non-terminal residue" evidence="15">
    <location>
        <position position="1"/>
    </location>
</feature>
<dbReference type="Gene3D" id="1.10.1200.10">
    <property type="entry name" value="ACP-like"/>
    <property type="match status" value="1"/>
</dbReference>
<sequence>MSEHQAIAIVGSGCRFPGGASSPDQLWDILRAPKQLAIPIPQDRFNAKGFYHDKSQYHGHLNVKEAYFIEGEREFDAPFFNINPAEAKCLDPQVRLLLEVIYEALEAGGQNVDDLRGSQTAMYTGQMLAEYEQITSRDTDAPVGTYLASGTARAMLSNRISYLYDWHGPSMTIDTACSSSLVALHQAIQQLRTGQSRMAVAAGVNLLLDPKDFLSLGMLSMLSPSGRCRMWDASADGYARGDAIAAVIVKTLQSAIEDGDQIECIIRETGLNQDGKTKGITAPNHEAQTQLIRDCYSRAGLDLNHPADRPQFFECHGTGTLAGDAAEAEAISNAFFSSDLRPNGTPIENFQKLVVGSIKTVVGHTEGTAGLAGILKASLALQNAMIPPNLLFEKLNPRIEPFYDNLKLSTAQTPWPLLPDNVPRRSPIRFPSPTTRENYRLLTHEPSFGFGGANAHAILESYNPEQNPETSSPDVVYTPFVFSASSASSLVAYLKRFCAYLEANSHKFRLRDLAYTLHSRRTRLPYAATFSASTVETLLAGVKEKLKGVREDGKTSAVVQLKRKENQVLHKPRLLGIFTGQGAQWAGMGSELIHGSERAAGIISKLEKRLACLPESDRPEWSLMEELLKTPETSRIGEASLSQPLCTAIQILQVDLLRASGVTFHSVVGHSSGEIAAAHAAGFLSSDEAICIAYYRGLHARLASGKSPGAMMAVGSSEEDIQELCDDPALRGRLSIAAVNSPASVTVSGDRDAIEEMQVILGDEKKFARLLKVDTAYHSYHMNACASAYLDSLSTLGIRPKDGNQTTWFSSVLDGKCMTGQHGALKGEYWNTNMTQPVLFSRAISEAWKMAEEFDLVIEVGPHPALKGPALQSIQELSTSVVPYTGIFRRGSSAIESVADGLGCIWAHLGRDAVNLQAYDNFVAGESSPCKLLKGLPTYNWDQQEYWTESRQARAYRLRPDRVHELLGHMGPDSNKQAMHWRHILRPFEFPWIRGHKLQGQMVFPGAAYAVTALEAAVAMCKKLAVSARLVEIIDLDIEKALVFDLEDSSFEVIISMVDIRCSTPGSVTANFTYHSGEVKGDSGLSLMVKASVHVAIGEPSINALPTHPMQPPNMLPVDVDKFYSASRGVGYEWEGAFRGMSSAQRKLGWAAGTVESIEESELICHPALLDSAFQAINLARSYPEDGQLKRIEVPKMIRRISFNPYLCANKAKKGSLLRFLASNHPDALTTDGTIAVYPGDCSSNSALLQVCGFQCVPLAPVTAQDDKEAFAKMIWDVAEPDAESMDLVESLTLPRHLEIAGALEKLSLSFLQQLEQKMQTNLPARSQTLHSQILTFANEARALVQARNPEWKCDTYEDLVLSLGHLNEVADIKILREACEILSFRIIDDKPHLEGDAQLQRRFCAETIGPSIYYDLLAEVVRQLTHRNPHMSMLQIGVGEGLAIEVILGQIGEAFSSYTCTDSSADCVDAVKTRMSHHEKLSFKKLILAEDASKQGFAKESYDVIIVALTLHTMPNVKYALRSARTLLRPGGQLVVLEALPSHSYVYRLILEASQSWDQEEGDEKRASPALLDPVQWNELLLETGFSGCDTVSQQATEGNCLSHFTVFTSQAVDEKLTFMRDPLSTSSDGLFAETKLLEDLLILGGAQLRTARLIQRIAGLLKPYSGRVRVAPTLAHVSTETVSPQTTLLGLAQLDGPMLENISSHDWDTLRSLLMNAGSLFWVTAGRRAESPFGTMMAGLIRSVVREALTLDWQMLDFEGTKIVDPYMLVEGLLRFQAQVFWRKQGASIAPAEAELVIDQRGRFLVPRLITCRYMNDRYNSQGRPITIKLDHRVKDVYIKSSNGALGYYNLGHDALPAPDGLESTVQIETSHSLLSAVRVTEFDCLFVMVGKRENSGQRLIALSTECSSRALPLETLSIQATVQEGDECKYLSLVANYLLTVFVTRGLHSSDVVVVFEPSAVFASTLANQSKELGLHLRFLTMSAEKAVESKDENWILIHQSASEHELSSVIPPNTSVFINYLGLPDNEFILNRLDKFLPRLCRRESLNTLFMNTGKNPSDDLMREVSKRLKEAVAYAAVHIAEVGARAHDEVPVLSIDAVPDASAANTVPYSCVCWTVASKLGVQVRPMDTQIKFSARKSYWFAGLSKGLGLALCEWMARRGARYFVVSSRTPKIDPSWIQSMHRKGVLIKISPCSDITNKDRVVAVYQEICETLPPIGGVLQGSSLLTAVVIENVAIRDMTLEKFLTGTRSKVEGSVHLNNLFQQNNIDFFVFFSSVVAVIGRPGQANYSAPNMFMAALAEQRRRKGLAGSIIHLGAVFGIGYATMQQDDIYTPTRLKASGLIPTAERDFYQLFAEAVVAGRPGSGADSIELVSGLGRIAYDEPEPPAWGTEPMMRHFVRSPDQSSNKGAGNHVSLPFKVQLAQAKTRAQVSGMITEAFTQKLYSVFQMDENMMNLAELIQKRIDEMGIDSLMAVEIRSWFMTNLEVNIPILKILGGITVAELIKTAADTIPDRLVPGLVSEEGADRAVVEKTSVEEPNSAGHDSGIEVNESLDDTNDSNSSIQDQTTQPDDTPAVPSQSVVTSQPKFVKTSKLSYSQDMFWFVWSFLEDKSSLNHTAWGRVTGQVQVGDFESAWVTMISRHEILRTCIIQQDGKPVQAVMAESHLPFEVRKVSREEEVYQLVQNLQDRWVYDIAIGQTIRSYLLSLSPTEHFFVIGFHPLVADGMTAIIMIKEIQELYAASSHKLTLNMHLPRQYSNYSNQQHADYAQGRFEKDLQFWKQQFNPMPPPLPILTLSTSSSRPDLAKYANKQAVLRIGTQLKKQVQDTCRKHRITPFHFYLSVFRVLLLRYSPAGDGEDVCIGIGDANRTEDEMLDVLGPFVNFLPVRLCTQGSTKFSDLLQQAREKAYEAISHSKVPFQVLLQELNITPSPSHPSLYQCFTNYRQGLLNSTNFGDAQGDLTIHSIDVNISKQPYDLTFEMVDFIEGDCVQTLLVREDLYGQEGAQMLLDSYERLVKAFVGDATLTLEQPGLFDQRDIASALSISRGPFSPRRWPESVIHKIEEVAATRRDEIAVRHLGISRTYGEILANANTIAATLQATGVSEGSVVGVLLEPSPSWISSVLGVMRLGAIYLPLDLSHPPTRLSTIIDDCQPSAVLVDKYDAGFFQALGAPQIHFLQVPHHNDHSAPVPIKAVANGPAVMFYTSGSSGTPKGVLLKHESLRNWAEGSIASLYDLGPEIVLQQTTPVFDISLEQVFIALCYGGTLCIVPREHRADAEAVCKIIEEYGVTFTIATPTEMTGWLQHRKRQMPKANDNWKRAFCEGEDLTEYLVKLASQDHSNFELYNIYGPTEATKTVTGMRIPLDCQIAGPVAAGFPHPNCSVYVVDSQLRPVPKGVQGEVYLGGAGIAIKYHNREKLTAAKFVSNPFATDDDKLHGWTTLHRTGDVGRWRREDGMLMIEGRIDTQVKLRGARIDLAEIEQAILASDEAVVEAVVSVRKPSSSKTTLLVSHVVLDPSCLDPGERIRAIQSRLGERLPLYMCPAVILQLDRVPLTSAGKLDRILISKLTLPEYDHKSFRDDRRPDEVLSSTEIRLRDIWAAVVGLRYNITSETSFFHAGGSSLLLLDLKNRIQEAFGIDMPLLRMFEFSTLNLMAHWIDRGTQEEPYQADIIDWAEETALPSSLLDAYRDYDSNKGQALDNLKNPRRVVVLTGATGQLGKALLELLVASSSIQHVHCVGVRTPSKLKLDVNENKISVYKGDMNLPRLGLSKDEAATIFSQTDLIIHNSADMSYLKTYATLRATNLQSTKELAYMLVQYGKIEKASFHFVSTISVGNLLTLAQNVPNDAGTGQVQFNPTSMAGCLPPNTMSSTHVYKQAYGYICTKWASEVFLEKLSEQVPGIAVVIHRPSSIAQLGSEATAVQGLEFVKSVSRYSSIIGALPKVPEGLNLSGGFNIAPLEVVANGIMDEVERLDSKSVHLQFLHHLGELELSLTDVRGWAEDEKGEAVVEEMEISEWVQKAKEAGMHIAM</sequence>
<dbReference type="Gene3D" id="3.30.559.30">
    <property type="entry name" value="Nonribosomal peptide synthetase, condensation domain"/>
    <property type="match status" value="1"/>
</dbReference>
<dbReference type="PROSITE" id="PS50075">
    <property type="entry name" value="CARRIER"/>
    <property type="match status" value="1"/>
</dbReference>
<dbReference type="Pfam" id="PF14765">
    <property type="entry name" value="PS-DH"/>
    <property type="match status" value="1"/>
</dbReference>
<feature type="domain" description="Carrier" evidence="12">
    <location>
        <begin position="3588"/>
        <end position="3664"/>
    </location>
</feature>
<dbReference type="Pfam" id="PF00550">
    <property type="entry name" value="PP-binding"/>
    <property type="match status" value="1"/>
</dbReference>
<evidence type="ECO:0000259" key="12">
    <source>
        <dbReference type="PROSITE" id="PS50075"/>
    </source>
</evidence>
<dbReference type="InterPro" id="IPR014030">
    <property type="entry name" value="Ketoacyl_synth_N"/>
</dbReference>
<keyword evidence="3" id="KW-0436">Ligase</keyword>
<evidence type="ECO:0000256" key="6">
    <source>
        <dbReference type="ARBA" id="ARBA00022737"/>
    </source>
</evidence>
<dbReference type="InterPro" id="IPR006162">
    <property type="entry name" value="Ppantetheine_attach_site"/>
</dbReference>
<dbReference type="GO" id="GO:0004315">
    <property type="term" value="F:3-oxoacyl-[acyl-carrier-protein] synthase activity"/>
    <property type="evidence" value="ECO:0007669"/>
    <property type="project" value="InterPro"/>
</dbReference>
<dbReference type="Gene3D" id="3.40.50.150">
    <property type="entry name" value="Vaccinia Virus protein VP39"/>
    <property type="match status" value="1"/>
</dbReference>
<dbReference type="SUPFAM" id="SSF52777">
    <property type="entry name" value="CoA-dependent acyltransferases"/>
    <property type="match status" value="2"/>
</dbReference>
<dbReference type="Pfam" id="PF02801">
    <property type="entry name" value="Ketoacyl-synt_C"/>
    <property type="match status" value="1"/>
</dbReference>
<dbReference type="Gene3D" id="3.30.559.10">
    <property type="entry name" value="Chloramphenicol acetyltransferase-like domain"/>
    <property type="match status" value="1"/>
</dbReference>
<organism evidence="15 16">
    <name type="scientific">Clonostachys rhizophaga</name>
    <dbReference type="NCBI Taxonomy" id="160324"/>
    <lineage>
        <taxon>Eukaryota</taxon>
        <taxon>Fungi</taxon>
        <taxon>Dikarya</taxon>
        <taxon>Ascomycota</taxon>
        <taxon>Pezizomycotina</taxon>
        <taxon>Sordariomycetes</taxon>
        <taxon>Hypocreomycetidae</taxon>
        <taxon>Hypocreales</taxon>
        <taxon>Bionectriaceae</taxon>
        <taxon>Clonostachys</taxon>
    </lineage>
</organism>
<evidence type="ECO:0000256" key="4">
    <source>
        <dbReference type="ARBA" id="ARBA00022603"/>
    </source>
</evidence>
<dbReference type="InterPro" id="IPR016039">
    <property type="entry name" value="Thiolase-like"/>
</dbReference>
<gene>
    <name evidence="15" type="ORF">CRHIZ90672A_00006433</name>
</gene>
<dbReference type="Gene3D" id="3.40.50.720">
    <property type="entry name" value="NAD(P)-binding Rossmann-like Domain"/>
    <property type="match status" value="2"/>
</dbReference>
<evidence type="ECO:0000313" key="16">
    <source>
        <dbReference type="Proteomes" id="UP000696573"/>
    </source>
</evidence>
<feature type="region of interest" description="N-terminal hotdog fold" evidence="10">
    <location>
        <begin position="964"/>
        <end position="1100"/>
    </location>
</feature>
<keyword evidence="1" id="KW-0596">Phosphopantetheine</keyword>
<dbReference type="CDD" id="cd02440">
    <property type="entry name" value="AdoMet_MTases"/>
    <property type="match status" value="1"/>
</dbReference>
<protein>
    <submittedName>
        <fullName evidence="15">Uncharacterized protein</fullName>
    </submittedName>
</protein>
<dbReference type="Pfam" id="PF08242">
    <property type="entry name" value="Methyltransf_12"/>
    <property type="match status" value="1"/>
</dbReference>
<dbReference type="Gene3D" id="3.10.129.110">
    <property type="entry name" value="Polyketide synthase dehydratase"/>
    <property type="match status" value="1"/>
</dbReference>
<dbReference type="InterPro" id="IPR001242">
    <property type="entry name" value="Condensation_dom"/>
</dbReference>
<dbReference type="InterPro" id="IPR016036">
    <property type="entry name" value="Malonyl_transacylase_ACP-bd"/>
</dbReference>
<dbReference type="OrthoDB" id="329835at2759"/>
<dbReference type="GO" id="GO:0009403">
    <property type="term" value="P:toxin biosynthetic process"/>
    <property type="evidence" value="ECO:0007669"/>
    <property type="project" value="UniProtKB-ARBA"/>
</dbReference>
<feature type="region of interest" description="Disordered" evidence="11">
    <location>
        <begin position="2535"/>
        <end position="2586"/>
    </location>
</feature>
<dbReference type="SMART" id="SM00823">
    <property type="entry name" value="PKS_PP"/>
    <property type="match status" value="2"/>
</dbReference>
<evidence type="ECO:0000313" key="15">
    <source>
        <dbReference type="EMBL" id="CAH0038987.1"/>
    </source>
</evidence>
<dbReference type="Pfam" id="PF22336">
    <property type="entry name" value="RhiE-like_linker"/>
    <property type="match status" value="1"/>
</dbReference>
<dbReference type="InterPro" id="IPR050091">
    <property type="entry name" value="PKS_NRPS_Biosynth_Enz"/>
</dbReference>
<dbReference type="InterPro" id="IPR014043">
    <property type="entry name" value="Acyl_transferase_dom"/>
</dbReference>
<feature type="region of interest" description="C-terminal hotdog fold" evidence="10">
    <location>
        <begin position="1115"/>
        <end position="1265"/>
    </location>
</feature>
<dbReference type="InterPro" id="IPR054514">
    <property type="entry name" value="RhiE-like_linker"/>
</dbReference>
<dbReference type="InterPro" id="IPR057326">
    <property type="entry name" value="KR_dom"/>
</dbReference>
<dbReference type="SMART" id="SM00827">
    <property type="entry name" value="PKS_AT"/>
    <property type="match status" value="1"/>
</dbReference>
<feature type="active site" description="Proton donor; for dehydratase activity" evidence="10">
    <location>
        <position position="1171"/>
    </location>
</feature>
<dbReference type="GO" id="GO:0006633">
    <property type="term" value="P:fatty acid biosynthetic process"/>
    <property type="evidence" value="ECO:0007669"/>
    <property type="project" value="InterPro"/>
</dbReference>
<dbReference type="SUPFAM" id="SSF51735">
    <property type="entry name" value="NAD(P)-binding Rossmann-fold domains"/>
    <property type="match status" value="2"/>
</dbReference>
<dbReference type="InterPro" id="IPR049900">
    <property type="entry name" value="PKS_mFAS_DH"/>
</dbReference>
<dbReference type="SUPFAM" id="SSF53335">
    <property type="entry name" value="S-adenosyl-L-methionine-dependent methyltransferases"/>
    <property type="match status" value="1"/>
</dbReference>
<evidence type="ECO:0000256" key="1">
    <source>
        <dbReference type="ARBA" id="ARBA00022450"/>
    </source>
</evidence>
<dbReference type="PROSITE" id="PS52019">
    <property type="entry name" value="PKS_MFAS_DH"/>
    <property type="match status" value="1"/>
</dbReference>
<keyword evidence="2" id="KW-0597">Phosphoprotein</keyword>
<dbReference type="InterPro" id="IPR013968">
    <property type="entry name" value="PKS_KR"/>
</dbReference>
<dbReference type="Pfam" id="PF21089">
    <property type="entry name" value="PKS_DH_N"/>
    <property type="match status" value="1"/>
</dbReference>
<dbReference type="GO" id="GO:0032259">
    <property type="term" value="P:methylation"/>
    <property type="evidence" value="ECO:0007669"/>
    <property type="project" value="UniProtKB-KW"/>
</dbReference>
<dbReference type="CDD" id="cd05930">
    <property type="entry name" value="A_NRPS"/>
    <property type="match status" value="1"/>
</dbReference>
<dbReference type="Pfam" id="PF00668">
    <property type="entry name" value="Condensation"/>
    <property type="match status" value="1"/>
</dbReference>
<dbReference type="InterPro" id="IPR013120">
    <property type="entry name" value="FAR_NAD-bd"/>
</dbReference>
<dbReference type="InterPro" id="IPR045851">
    <property type="entry name" value="AMP-bd_C_sf"/>
</dbReference>
<evidence type="ECO:0000256" key="7">
    <source>
        <dbReference type="ARBA" id="ARBA00023002"/>
    </source>
</evidence>
<dbReference type="GO" id="GO:0016874">
    <property type="term" value="F:ligase activity"/>
    <property type="evidence" value="ECO:0007669"/>
    <property type="project" value="UniProtKB-KW"/>
</dbReference>
<feature type="compositionally biased region" description="Polar residues" evidence="11">
    <location>
        <begin position="2562"/>
        <end position="2586"/>
    </location>
</feature>
<dbReference type="InterPro" id="IPR023213">
    <property type="entry name" value="CAT-like_dom_sf"/>
</dbReference>
<evidence type="ECO:0000256" key="9">
    <source>
        <dbReference type="ARBA" id="ARBA00029443"/>
    </source>
</evidence>
<comment type="similarity">
    <text evidence="9">In the C-terminal section; belongs to the NRP synthetase family.</text>
</comment>
<dbReference type="SUPFAM" id="SSF52151">
    <property type="entry name" value="FabD/lysophospholipase-like"/>
    <property type="match status" value="1"/>
</dbReference>
<dbReference type="Gene3D" id="3.40.50.12780">
    <property type="entry name" value="N-terminal domain of ligase-like"/>
    <property type="match status" value="1"/>
</dbReference>
<dbReference type="GO" id="GO:0016491">
    <property type="term" value="F:oxidoreductase activity"/>
    <property type="evidence" value="ECO:0007669"/>
    <property type="project" value="UniProtKB-KW"/>
</dbReference>
<dbReference type="CDD" id="cd00833">
    <property type="entry name" value="PKS"/>
    <property type="match status" value="1"/>
</dbReference>
<dbReference type="SMART" id="SM00826">
    <property type="entry name" value="PKS_DH"/>
    <property type="match status" value="1"/>
</dbReference>
<name>A0A9N9YVI6_9HYPO</name>
<dbReference type="InterPro" id="IPR036736">
    <property type="entry name" value="ACP-like_sf"/>
</dbReference>
<dbReference type="Pfam" id="PF00109">
    <property type="entry name" value="ketoacyl-synt"/>
    <property type="match status" value="1"/>
</dbReference>
<dbReference type="InterPro" id="IPR042099">
    <property type="entry name" value="ANL_N_sf"/>
</dbReference>
<dbReference type="Proteomes" id="UP000696573">
    <property type="component" value="Unassembled WGS sequence"/>
</dbReference>
<dbReference type="GO" id="GO:0004312">
    <property type="term" value="F:fatty acid synthase activity"/>
    <property type="evidence" value="ECO:0007669"/>
    <property type="project" value="TreeGrafter"/>
</dbReference>
<evidence type="ECO:0000256" key="8">
    <source>
        <dbReference type="ARBA" id="ARBA00023268"/>
    </source>
</evidence>
<dbReference type="InterPro" id="IPR042104">
    <property type="entry name" value="PKS_dehydratase_sf"/>
</dbReference>
<dbReference type="PROSITE" id="PS52004">
    <property type="entry name" value="KS3_2"/>
    <property type="match status" value="1"/>
</dbReference>
<dbReference type="Pfam" id="PF00501">
    <property type="entry name" value="AMP-binding"/>
    <property type="match status" value="1"/>
</dbReference>
<dbReference type="InterPro" id="IPR049552">
    <property type="entry name" value="PKS_DH_N"/>
</dbReference>
<dbReference type="InterPro" id="IPR020845">
    <property type="entry name" value="AMP-binding_CS"/>
</dbReference>
<dbReference type="InterPro" id="IPR020806">
    <property type="entry name" value="PKS_PP-bd"/>
</dbReference>
<dbReference type="InterPro" id="IPR013217">
    <property type="entry name" value="Methyltransf_12"/>
</dbReference>
<dbReference type="InterPro" id="IPR020841">
    <property type="entry name" value="PKS_Beta-ketoAc_synthase_dom"/>
</dbReference>
<proteinExistence type="inferred from homology"/>
<dbReference type="SMART" id="SM00822">
    <property type="entry name" value="PKS_KR"/>
    <property type="match status" value="1"/>
</dbReference>
<dbReference type="InterPro" id="IPR010071">
    <property type="entry name" value="AA_adenyl_dom"/>
</dbReference>
<dbReference type="SUPFAM" id="SSF56801">
    <property type="entry name" value="Acetyl-CoA synthetase-like"/>
    <property type="match status" value="1"/>
</dbReference>
<feature type="domain" description="Ketosynthase family 3 (KS3)" evidence="13">
    <location>
        <begin position="4"/>
        <end position="461"/>
    </location>
</feature>
<keyword evidence="16" id="KW-1185">Reference proteome</keyword>
<dbReference type="Pfam" id="PF08659">
    <property type="entry name" value="KR"/>
    <property type="match status" value="1"/>
</dbReference>
<dbReference type="InterPro" id="IPR000873">
    <property type="entry name" value="AMP-dep_synth/lig_dom"/>
</dbReference>
<evidence type="ECO:0000256" key="2">
    <source>
        <dbReference type="ARBA" id="ARBA00022553"/>
    </source>
</evidence>
<dbReference type="Gene3D" id="3.40.47.10">
    <property type="match status" value="1"/>
</dbReference>
<evidence type="ECO:0000259" key="14">
    <source>
        <dbReference type="PROSITE" id="PS52019"/>
    </source>
</evidence>
<dbReference type="InterPro" id="IPR018201">
    <property type="entry name" value="Ketoacyl_synth_AS"/>
</dbReference>